<proteinExistence type="predicted"/>
<dbReference type="Proteomes" id="UP001501627">
    <property type="component" value="Unassembled WGS sequence"/>
</dbReference>
<evidence type="ECO:0000313" key="4">
    <source>
        <dbReference type="Proteomes" id="UP001501627"/>
    </source>
</evidence>
<evidence type="ECO:0000256" key="1">
    <source>
        <dbReference type="SAM" id="SignalP"/>
    </source>
</evidence>
<dbReference type="InterPro" id="IPR006311">
    <property type="entry name" value="TAT_signal"/>
</dbReference>
<sequence length="375" mass="40777">MSGSHPLTRRQWLGMALAGSGLAGAAVAAEPDAPALAPRTLVFPRDHGSHPELRTEWWYLTGQAHAGGRLWGFQITFFRSRVDATQSLRSAFAARQLLFAHAALTDVQGQRLLHDQRIARAGLGLAEAALQDTRVHLHGWSLVRETTTQPGASRYRITAQAAGFGLQLTCASTQPVLLQGDAGLSRKGPQAAQASFYYSQPQLVVTGHITAGGQRMALEPGARNRAWLDHEWSEALMHPDAVGWDWIGMNLDDGSALTAFQLRRADGSALWAGGSWRRAGQRQPEVFAHDAVRFTPQAWARAATSAERYPARWRVQTPAGSFGVQALVQDQEVDSRASTGALYWEGLSDLLDAQGHPVGRGYLEMTGYANTLRLS</sequence>
<dbReference type="RefSeq" id="WP_425549876.1">
    <property type="nucleotide sequence ID" value="NZ_BAABBP010000001.1"/>
</dbReference>
<organism evidence="3 4">
    <name type="scientific">Comamonas faecalis</name>
    <dbReference type="NCBI Taxonomy" id="1387849"/>
    <lineage>
        <taxon>Bacteria</taxon>
        <taxon>Pseudomonadati</taxon>
        <taxon>Pseudomonadota</taxon>
        <taxon>Betaproteobacteria</taxon>
        <taxon>Burkholderiales</taxon>
        <taxon>Comamonadaceae</taxon>
        <taxon>Comamonas</taxon>
    </lineage>
</organism>
<evidence type="ECO:0000259" key="2">
    <source>
        <dbReference type="Pfam" id="PF07143"/>
    </source>
</evidence>
<feature type="chain" id="PRO_5047516166" evidence="1">
    <location>
        <begin position="29"/>
        <end position="375"/>
    </location>
</feature>
<feature type="signal peptide" evidence="1">
    <location>
        <begin position="1"/>
        <end position="28"/>
    </location>
</feature>
<protein>
    <submittedName>
        <fullName evidence="3">Lipocalin-like domain-containing protein</fullName>
    </submittedName>
</protein>
<keyword evidence="4" id="KW-1185">Reference proteome</keyword>
<feature type="domain" description="AttH" evidence="2">
    <location>
        <begin position="55"/>
        <end position="234"/>
    </location>
</feature>
<dbReference type="PANTHER" id="PTHR38591:SF1">
    <property type="entry name" value="BLL1000 PROTEIN"/>
    <property type="match status" value="1"/>
</dbReference>
<dbReference type="Pfam" id="PF07143">
    <property type="entry name" value="CrtC"/>
    <property type="match status" value="1"/>
</dbReference>
<dbReference type="EMBL" id="BAABBP010000001">
    <property type="protein sequence ID" value="GAA3980536.1"/>
    <property type="molecule type" value="Genomic_DNA"/>
</dbReference>
<evidence type="ECO:0000313" key="3">
    <source>
        <dbReference type="EMBL" id="GAA3980536.1"/>
    </source>
</evidence>
<dbReference type="Gene3D" id="2.40.370.10">
    <property type="entry name" value="AttH-like domain"/>
    <property type="match status" value="2"/>
</dbReference>
<dbReference type="PANTHER" id="PTHR38591">
    <property type="entry name" value="HYDROLASE"/>
    <property type="match status" value="1"/>
</dbReference>
<keyword evidence="1" id="KW-0732">Signal</keyword>
<dbReference type="Pfam" id="PF17186">
    <property type="entry name" value="Lipocalin_9"/>
    <property type="match status" value="1"/>
</dbReference>
<accession>A0ABP7QD46</accession>
<dbReference type="SUPFAM" id="SSF159245">
    <property type="entry name" value="AttH-like"/>
    <property type="match status" value="1"/>
</dbReference>
<dbReference type="InterPro" id="IPR010791">
    <property type="entry name" value="AttH_dom"/>
</dbReference>
<gene>
    <name evidence="3" type="ORF">GCM10022279_00240</name>
</gene>
<name>A0ABP7QD46_9BURK</name>
<reference evidence="4" key="1">
    <citation type="journal article" date="2019" name="Int. J. Syst. Evol. Microbiol.">
        <title>The Global Catalogue of Microorganisms (GCM) 10K type strain sequencing project: providing services to taxonomists for standard genome sequencing and annotation.</title>
        <authorList>
            <consortium name="The Broad Institute Genomics Platform"/>
            <consortium name="The Broad Institute Genome Sequencing Center for Infectious Disease"/>
            <person name="Wu L."/>
            <person name="Ma J."/>
        </authorList>
    </citation>
    <scope>NUCLEOTIDE SEQUENCE [LARGE SCALE GENOMIC DNA]</scope>
    <source>
        <strain evidence="4">JCM 17561</strain>
    </source>
</reference>
<dbReference type="InterPro" id="IPR023374">
    <property type="entry name" value="AttH-like_dom_sf"/>
</dbReference>
<dbReference type="PROSITE" id="PS51318">
    <property type="entry name" value="TAT"/>
    <property type="match status" value="1"/>
</dbReference>
<comment type="caution">
    <text evidence="3">The sequence shown here is derived from an EMBL/GenBank/DDBJ whole genome shotgun (WGS) entry which is preliminary data.</text>
</comment>